<dbReference type="GO" id="GO:0055085">
    <property type="term" value="P:transmembrane transport"/>
    <property type="evidence" value="ECO:0007669"/>
    <property type="project" value="InterPro"/>
</dbReference>
<keyword evidence="6 8" id="KW-1133">Transmembrane helix</keyword>
<proteinExistence type="inferred from homology"/>
<dbReference type="Proteomes" id="UP000320653">
    <property type="component" value="Unassembled WGS sequence"/>
</dbReference>
<accession>A0A561R751</accession>
<dbReference type="PANTHER" id="PTHR42929">
    <property type="entry name" value="INNER MEMBRANE ABC TRANSPORTER PERMEASE PROTEIN YDCU-RELATED-RELATED"/>
    <property type="match status" value="1"/>
</dbReference>
<dbReference type="AlphaFoldDB" id="A0A561R751"/>
<dbReference type="Gene3D" id="1.10.3720.10">
    <property type="entry name" value="MetI-like"/>
    <property type="match status" value="1"/>
</dbReference>
<dbReference type="InterPro" id="IPR035906">
    <property type="entry name" value="MetI-like_sf"/>
</dbReference>
<comment type="similarity">
    <text evidence="2">Belongs to the binding-protein-dependent transport system permease family. CysTW subfamily.</text>
</comment>
<dbReference type="GO" id="GO:0005886">
    <property type="term" value="C:plasma membrane"/>
    <property type="evidence" value="ECO:0007669"/>
    <property type="project" value="UniProtKB-SubCell"/>
</dbReference>
<evidence type="ECO:0000256" key="5">
    <source>
        <dbReference type="ARBA" id="ARBA00022692"/>
    </source>
</evidence>
<evidence type="ECO:0000259" key="9">
    <source>
        <dbReference type="PROSITE" id="PS50928"/>
    </source>
</evidence>
<feature type="transmembrane region" description="Helical" evidence="8">
    <location>
        <begin position="284"/>
        <end position="304"/>
    </location>
</feature>
<evidence type="ECO:0000256" key="2">
    <source>
        <dbReference type="ARBA" id="ARBA00007069"/>
    </source>
</evidence>
<organism evidence="10 11">
    <name type="scientific">Neorhizobium alkalisoli</name>
    <dbReference type="NCBI Taxonomy" id="528178"/>
    <lineage>
        <taxon>Bacteria</taxon>
        <taxon>Pseudomonadati</taxon>
        <taxon>Pseudomonadota</taxon>
        <taxon>Alphaproteobacteria</taxon>
        <taxon>Hyphomicrobiales</taxon>
        <taxon>Rhizobiaceae</taxon>
        <taxon>Rhizobium/Agrobacterium group</taxon>
        <taxon>Neorhizobium</taxon>
    </lineage>
</organism>
<dbReference type="CDD" id="cd06261">
    <property type="entry name" value="TM_PBP2"/>
    <property type="match status" value="1"/>
</dbReference>
<keyword evidence="3" id="KW-0813">Transport</keyword>
<dbReference type="OrthoDB" id="9807047at2"/>
<evidence type="ECO:0000313" key="11">
    <source>
        <dbReference type="Proteomes" id="UP000320653"/>
    </source>
</evidence>
<dbReference type="PANTHER" id="PTHR42929:SF1">
    <property type="entry name" value="INNER MEMBRANE ABC TRANSPORTER PERMEASE PROTEIN YDCU-RELATED"/>
    <property type="match status" value="1"/>
</dbReference>
<comment type="subcellular location">
    <subcellularLocation>
        <location evidence="1">Cell membrane</location>
        <topology evidence="1">Multi-pass membrane protein</topology>
    </subcellularLocation>
</comment>
<keyword evidence="11" id="KW-1185">Reference proteome</keyword>
<dbReference type="PROSITE" id="PS50928">
    <property type="entry name" value="ABC_TM1"/>
    <property type="match status" value="1"/>
</dbReference>
<evidence type="ECO:0000256" key="6">
    <source>
        <dbReference type="ARBA" id="ARBA00022989"/>
    </source>
</evidence>
<evidence type="ECO:0000256" key="3">
    <source>
        <dbReference type="ARBA" id="ARBA00022448"/>
    </source>
</evidence>
<feature type="domain" description="ABC transmembrane type-1" evidence="9">
    <location>
        <begin position="86"/>
        <end position="303"/>
    </location>
</feature>
<dbReference type="EMBL" id="VIWP01000001">
    <property type="protein sequence ID" value="TWF58443.1"/>
    <property type="molecule type" value="Genomic_DNA"/>
</dbReference>
<keyword evidence="4" id="KW-1003">Cell membrane</keyword>
<keyword evidence="5 8" id="KW-0812">Transmembrane</keyword>
<feature type="transmembrane region" description="Helical" evidence="8">
    <location>
        <begin position="26"/>
        <end position="52"/>
    </location>
</feature>
<dbReference type="RefSeq" id="WP_145631557.1">
    <property type="nucleotide sequence ID" value="NZ_VIWP01000001.1"/>
</dbReference>
<dbReference type="InterPro" id="IPR000515">
    <property type="entry name" value="MetI-like"/>
</dbReference>
<feature type="transmembrane region" description="Helical" evidence="8">
    <location>
        <begin position="90"/>
        <end position="115"/>
    </location>
</feature>
<feature type="transmembrane region" description="Helical" evidence="8">
    <location>
        <begin position="122"/>
        <end position="140"/>
    </location>
</feature>
<evidence type="ECO:0000256" key="7">
    <source>
        <dbReference type="ARBA" id="ARBA00023136"/>
    </source>
</evidence>
<dbReference type="SUPFAM" id="SSF161098">
    <property type="entry name" value="MetI-like"/>
    <property type="match status" value="1"/>
</dbReference>
<gene>
    <name evidence="10" type="ORF">FHW37_101247</name>
</gene>
<feature type="transmembrane region" description="Helical" evidence="8">
    <location>
        <begin position="220"/>
        <end position="241"/>
    </location>
</feature>
<evidence type="ECO:0000313" key="10">
    <source>
        <dbReference type="EMBL" id="TWF58443.1"/>
    </source>
</evidence>
<comment type="caution">
    <text evidence="10">The sequence shown here is derived from an EMBL/GenBank/DDBJ whole genome shotgun (WGS) entry which is preliminary data.</text>
</comment>
<feature type="transmembrane region" description="Helical" evidence="8">
    <location>
        <begin position="179"/>
        <end position="199"/>
    </location>
</feature>
<evidence type="ECO:0000256" key="8">
    <source>
        <dbReference type="SAM" id="Phobius"/>
    </source>
</evidence>
<evidence type="ECO:0000256" key="4">
    <source>
        <dbReference type="ARBA" id="ARBA00022475"/>
    </source>
</evidence>
<evidence type="ECO:0000256" key="1">
    <source>
        <dbReference type="ARBA" id="ARBA00004651"/>
    </source>
</evidence>
<sequence length="312" mass="34471">MTTVETVTPTSAAKRMKTPNDSPLKIWFLAPLAIWLTVLFLLPLIFLLWIGFWRVENFQTIPDFSLGNYAEIFSSFFSKSRYGLALIQSLWVAITTAFFATILSYMVALSIAFAVPARWQRLALLFAIAPFWSSYVLRLYSWQTILSRNGVINSVLKQFGLSDYRIDVIYTQIATRIGLIHYLAPILIVILYVSILAIDKVLIEAARELGCTRWQAFTRVILPLSRFGLMTAASFAVIVSLGDALSGNLLGGGAGTSILGKLPTYASMIMSDYSSSTNLPRTSALATILIVVMVLALAAGFVAADRARRRTS</sequence>
<name>A0A561R751_9HYPH</name>
<reference evidence="10 11" key="1">
    <citation type="submission" date="2019-06" db="EMBL/GenBank/DDBJ databases">
        <title>Sorghum-associated microbial communities from plants grown in Nebraska, USA.</title>
        <authorList>
            <person name="Schachtman D."/>
        </authorList>
    </citation>
    <scope>NUCLEOTIDE SEQUENCE [LARGE SCALE GENOMIC DNA]</scope>
    <source>
        <strain evidence="10 11">1225</strain>
    </source>
</reference>
<keyword evidence="7 8" id="KW-0472">Membrane</keyword>
<protein>
    <submittedName>
        <fullName evidence="10">Spermidine/putrescine transport system permease protein</fullName>
    </submittedName>
</protein>